<dbReference type="InterPro" id="IPR018739">
    <property type="entry name" value="DUF2281"/>
</dbReference>
<evidence type="ECO:0000313" key="3">
    <source>
        <dbReference type="Proteomes" id="UP000249081"/>
    </source>
</evidence>
<feature type="domain" description="DUF2281" evidence="1">
    <location>
        <begin position="5"/>
        <end position="71"/>
    </location>
</feature>
<gene>
    <name evidence="2" type="ORF">DCF17_09480</name>
</gene>
<name>A0A2W4YG57_9CYAN</name>
<accession>A0A2W4YG57</accession>
<proteinExistence type="predicted"/>
<dbReference type="Proteomes" id="UP000249081">
    <property type="component" value="Unassembled WGS sequence"/>
</dbReference>
<reference evidence="3" key="1">
    <citation type="submission" date="2018-04" db="EMBL/GenBank/DDBJ databases">
        <authorList>
            <person name="Cornet L."/>
        </authorList>
    </citation>
    <scope>NUCLEOTIDE SEQUENCE [LARGE SCALE GENOMIC DNA]</scope>
</reference>
<dbReference type="EMBL" id="QBMN01000053">
    <property type="protein sequence ID" value="PZO42068.1"/>
    <property type="molecule type" value="Genomic_DNA"/>
</dbReference>
<dbReference type="Pfam" id="PF10047">
    <property type="entry name" value="DUF2281"/>
    <property type="match status" value="1"/>
</dbReference>
<protein>
    <recommendedName>
        <fullName evidence="1">DUF2281 domain-containing protein</fullName>
    </recommendedName>
</protein>
<organism evidence="2 3">
    <name type="scientific">Shackletoniella antarctica</name>
    <dbReference type="NCBI Taxonomy" id="268115"/>
    <lineage>
        <taxon>Bacteria</taxon>
        <taxon>Bacillati</taxon>
        <taxon>Cyanobacteriota</taxon>
        <taxon>Cyanophyceae</taxon>
        <taxon>Oculatellales</taxon>
        <taxon>Oculatellaceae</taxon>
        <taxon>Shackletoniella</taxon>
    </lineage>
</organism>
<evidence type="ECO:0000259" key="1">
    <source>
        <dbReference type="Pfam" id="PF10047"/>
    </source>
</evidence>
<dbReference type="AlphaFoldDB" id="A0A2W4YG57"/>
<comment type="caution">
    <text evidence="2">The sequence shown here is derived from an EMBL/GenBank/DDBJ whole genome shotgun (WGS) entry which is preliminary data.</text>
</comment>
<evidence type="ECO:0000313" key="2">
    <source>
        <dbReference type="EMBL" id="PZO42068.1"/>
    </source>
</evidence>
<reference evidence="2 3" key="2">
    <citation type="submission" date="2018-06" db="EMBL/GenBank/DDBJ databases">
        <title>Metagenomic assembly of (sub)arctic Cyanobacteria and their associated microbiome from non-axenic cultures.</title>
        <authorList>
            <person name="Baurain D."/>
        </authorList>
    </citation>
    <scope>NUCLEOTIDE SEQUENCE [LARGE SCALE GENOMIC DNA]</scope>
    <source>
        <strain evidence="2">ULC041bin1</strain>
    </source>
</reference>
<sequence>MLSTQLIETLDKLPPNLQIELLHYAEYLAAKYVETLRSETPPQKYRQAGTMKGMFTMAEDFDAPLEDLKDYM</sequence>